<protein>
    <recommendedName>
        <fullName evidence="1">Fibroin light chain</fullName>
        <shortName evidence="1">Fib-L</shortName>
    </recommendedName>
    <alternativeName>
        <fullName evidence="1">L-fibroin</fullName>
    </alternativeName>
</protein>
<dbReference type="OrthoDB" id="8118339at2759"/>
<comment type="subunit">
    <text evidence="1">Silk fibroin elementary unit consists in a disulfide-linked heavy and light chain and a p25 glycoprotein in molar ratios of 6:6:1. This results in a complex of approximately 2.3 MDa.</text>
</comment>
<dbReference type="Proteomes" id="UP000789524">
    <property type="component" value="Unassembled WGS sequence"/>
</dbReference>
<dbReference type="InterPro" id="IPR008660">
    <property type="entry name" value="L-fibroin"/>
</dbReference>
<keyword evidence="2" id="KW-0732">Signal</keyword>
<evidence type="ECO:0000256" key="2">
    <source>
        <dbReference type="SAM" id="SignalP"/>
    </source>
</evidence>
<sequence length="267" mass="28027">MLPFVLVYLFAQSAIALPTALVNFVDVNEARPVIDNGQLVSKAMTDKAFELIDGADIPLYAQMVIQSVNDQANSGDAASQASAVVLAINAIAELASGIPGDACESAALVNAYAYAVSTGNNAGLRSALINYVQRINANIDTIVRLVNNPDSVRYSSGPRGNCIGGGRSYQFEEAWDDILNNANPFQIGLLNEEYCAAKRMYTASSIRSNNLAATVTASLSRYVNQIGQNALGPLAEFLRAAASGGNVNASAGNAKAALSRALGRVQY</sequence>
<feature type="chain" id="PRO_5035306005" description="Fibroin light chain" evidence="2">
    <location>
        <begin position="17"/>
        <end position="267"/>
    </location>
</feature>
<evidence type="ECO:0000256" key="1">
    <source>
        <dbReference type="PIRNR" id="PIRNR005765"/>
    </source>
</evidence>
<evidence type="ECO:0000313" key="4">
    <source>
        <dbReference type="Proteomes" id="UP000789524"/>
    </source>
</evidence>
<proteinExistence type="predicted"/>
<dbReference type="PIRSF" id="PIRSF005765">
    <property type="entry name" value="L-fibroin"/>
    <property type="match status" value="1"/>
</dbReference>
<dbReference type="GO" id="GO:0005576">
    <property type="term" value="C:extracellular region"/>
    <property type="evidence" value="ECO:0007669"/>
    <property type="project" value="UniProtKB-SubCell"/>
</dbReference>
<feature type="signal peptide" evidence="2">
    <location>
        <begin position="1"/>
        <end position="16"/>
    </location>
</feature>
<comment type="caution">
    <text evidence="3">The sequence shown here is derived from an EMBL/GenBank/DDBJ whole genome shotgun (WGS) entry which is preliminary data.</text>
</comment>
<accession>A0A8J2W593</accession>
<name>A0A8J2W593_9NEOP</name>
<organism evidence="3 4">
    <name type="scientific">Danaus chrysippus</name>
    <name type="common">African queen</name>
    <dbReference type="NCBI Taxonomy" id="151541"/>
    <lineage>
        <taxon>Eukaryota</taxon>
        <taxon>Metazoa</taxon>
        <taxon>Ecdysozoa</taxon>
        <taxon>Arthropoda</taxon>
        <taxon>Hexapoda</taxon>
        <taxon>Insecta</taxon>
        <taxon>Pterygota</taxon>
        <taxon>Neoptera</taxon>
        <taxon>Endopterygota</taxon>
        <taxon>Lepidoptera</taxon>
        <taxon>Glossata</taxon>
        <taxon>Ditrysia</taxon>
        <taxon>Papilionoidea</taxon>
        <taxon>Nymphalidae</taxon>
        <taxon>Danainae</taxon>
        <taxon>Danaini</taxon>
        <taxon>Danaina</taxon>
        <taxon>Danaus</taxon>
        <taxon>Anosia</taxon>
    </lineage>
</organism>
<keyword evidence="1" id="KW-0737">Silk protein</keyword>
<dbReference type="AlphaFoldDB" id="A0A8J2W593"/>
<dbReference type="Pfam" id="PF05849">
    <property type="entry name" value="L-fibroin"/>
    <property type="match status" value="1"/>
</dbReference>
<evidence type="ECO:0000313" key="3">
    <source>
        <dbReference type="EMBL" id="CAG9571658.1"/>
    </source>
</evidence>
<dbReference type="EMBL" id="CAKASE010000067">
    <property type="protein sequence ID" value="CAG9571658.1"/>
    <property type="molecule type" value="Genomic_DNA"/>
</dbReference>
<reference evidence="3" key="1">
    <citation type="submission" date="2021-09" db="EMBL/GenBank/DDBJ databases">
        <authorList>
            <person name="Martin H S."/>
        </authorList>
    </citation>
    <scope>NUCLEOTIDE SEQUENCE</scope>
</reference>
<keyword evidence="4" id="KW-1185">Reference proteome</keyword>
<comment type="function">
    <text evidence="1">It is likely that the major role of L-chain is to prevent the retention of H-chain in ER by forming the disulfide linkage.</text>
</comment>
<gene>
    <name evidence="3" type="ORF">DCHRY22_LOCUS9766</name>
</gene>
<comment type="subcellular location">
    <subcellularLocation>
        <location evidence="1">Secreted</location>
    </subcellularLocation>
</comment>
<keyword evidence="1" id="KW-0964">Secreted</keyword>